<accession>A0A1X0VBP3</accession>
<dbReference type="EMBL" id="MPLS01000042">
    <property type="protein sequence ID" value="ORI97143.1"/>
    <property type="molecule type" value="Genomic_DNA"/>
</dbReference>
<dbReference type="PANTHER" id="PTHR40254:SF1">
    <property type="entry name" value="BLR0577 PROTEIN"/>
    <property type="match status" value="1"/>
</dbReference>
<dbReference type="InterPro" id="IPR036188">
    <property type="entry name" value="FAD/NAD-bd_sf"/>
</dbReference>
<dbReference type="AlphaFoldDB" id="A0A1X0VBP3"/>
<dbReference type="STRING" id="33968.BMS77_09385"/>
<organism evidence="2 3">
    <name type="scientific">Leuconostoc pseudomesenteroides</name>
    <dbReference type="NCBI Taxonomy" id="33968"/>
    <lineage>
        <taxon>Bacteria</taxon>
        <taxon>Bacillati</taxon>
        <taxon>Bacillota</taxon>
        <taxon>Bacilli</taxon>
        <taxon>Lactobacillales</taxon>
        <taxon>Lactobacillaceae</taxon>
        <taxon>Leuconostoc</taxon>
    </lineage>
</organism>
<dbReference type="eggNOG" id="COG4529">
    <property type="taxonomic scope" value="Bacteria"/>
</dbReference>
<dbReference type="Pfam" id="PF13454">
    <property type="entry name" value="NAD_binding_9"/>
    <property type="match status" value="1"/>
</dbReference>
<dbReference type="RefSeq" id="WP_080519563.1">
    <property type="nucleotide sequence ID" value="NZ_MPLS01000042.1"/>
</dbReference>
<proteinExistence type="predicted"/>
<evidence type="ECO:0000313" key="2">
    <source>
        <dbReference type="EMBL" id="ORI97143.1"/>
    </source>
</evidence>
<evidence type="ECO:0000259" key="1">
    <source>
        <dbReference type="Pfam" id="PF13454"/>
    </source>
</evidence>
<protein>
    <submittedName>
        <fullName evidence="2">FAD-dependent oxidoreductase</fullName>
    </submittedName>
</protein>
<dbReference type="InterPro" id="IPR052189">
    <property type="entry name" value="L-asp_N-monooxygenase_NS-form"/>
</dbReference>
<comment type="caution">
    <text evidence="2">The sequence shown here is derived from an EMBL/GenBank/DDBJ whole genome shotgun (WGS) entry which is preliminary data.</text>
</comment>
<feature type="domain" description="FAD-dependent urate hydroxylase HpyO/Asp monooxygenase CreE-like FAD/NAD(P)-binding" evidence="1">
    <location>
        <begin position="4"/>
        <end position="183"/>
    </location>
</feature>
<sequence>MQVAIIGAGPRGLAVAERLINLDDSDNQLDVQIFDPYAIGGRVWDPAIKQNNLFLMNTVIDQVTLFNDDSIENGGKPFSGPSLFQWLTTEASDFIAQHPEFDSAYANEILQLTHTGDFATRGIMGIYAAWFFEWLKRRVKGNQTLNYTKQTVADLVKIGTKFQVTLGDGTQKLADQVVMALGHSDDELTPEEADFKAFADEHHLPYIGPTHPSEADLSGLTEKNRVIIRGLGLSFFDYLAALSIGKGGTFVRDDSGELIYQPSGREPHIIAGSRGGFPLHARGVNEKDASELYQPTFFTLPALDALRAAGDGKMSYETFESLVVKELTYKHLLNRINSGQSNLTYDQSEALKVALLTSGDLNATAAEFGLSDIPSLDIDLVRNPARDLPHDADYRTWLLSHLAANIADARLGNKSAPFAGAFDILRDMRDRVRYVVEHDYFSVDDYEKFLTKFRPLDVLVSVGPPLLRVEQLRALIKAGIVDITASQIKVTTEDGEFVARDSRQQEYHGNALVEARLGATNMAIAVNPILVNLRDKGTLVSPTLVRQDGTSWTLGAANIDRQTLEVIDANGDHIPNLYLYGIPVEGKKWFGTVIPRPGVNTVILREGAVIAQRILENL</sequence>
<dbReference type="Gene3D" id="3.50.50.60">
    <property type="entry name" value="FAD/NAD(P)-binding domain"/>
    <property type="match status" value="1"/>
</dbReference>
<dbReference type="PANTHER" id="PTHR40254">
    <property type="entry name" value="BLR0577 PROTEIN"/>
    <property type="match status" value="1"/>
</dbReference>
<evidence type="ECO:0000313" key="3">
    <source>
        <dbReference type="Proteomes" id="UP000192288"/>
    </source>
</evidence>
<name>A0A1X0VBP3_LEUPS</name>
<gene>
    <name evidence="2" type="ORF">BMR96_08780</name>
</gene>
<dbReference type="SUPFAM" id="SSF51905">
    <property type="entry name" value="FAD/NAD(P)-binding domain"/>
    <property type="match status" value="1"/>
</dbReference>
<reference evidence="2 3" key="1">
    <citation type="journal article" date="2017" name="Front. Microbiol.">
        <title>Genomic Characterization of Dairy Associated Leuconostoc Species and Diversity of Leuconostocs in Undefined Mixed Mesophilic Starter Cultures.</title>
        <authorList>
            <person name="Frantzen C.A."/>
            <person name="Kot W."/>
            <person name="Pedersen T.B."/>
            <person name="Ardo Y.M."/>
            <person name="Broadbent J.R."/>
            <person name="Neve H."/>
            <person name="Hansen L.H."/>
            <person name="Dal Bello F."/>
            <person name="Ostlie H.M."/>
            <person name="Kleppen H.P."/>
            <person name="Vogensen F.K."/>
            <person name="Holo H."/>
        </authorList>
    </citation>
    <scope>NUCLEOTIDE SEQUENCE [LARGE SCALE GENOMIC DNA]</scope>
    <source>
        <strain evidence="2 3">LMGCF08</strain>
    </source>
</reference>
<dbReference type="InterPro" id="IPR038732">
    <property type="entry name" value="HpyO/CreE_NAD-binding"/>
</dbReference>
<dbReference type="Proteomes" id="UP000192288">
    <property type="component" value="Unassembled WGS sequence"/>
</dbReference>